<evidence type="ECO:0000313" key="1">
    <source>
        <dbReference type="EMBL" id="CAG8726919.1"/>
    </source>
</evidence>
<evidence type="ECO:0000313" key="2">
    <source>
        <dbReference type="Proteomes" id="UP000789702"/>
    </source>
</evidence>
<gene>
    <name evidence="1" type="ORF">DHETER_LOCUS13197</name>
</gene>
<organism evidence="1 2">
    <name type="scientific">Dentiscutata heterogama</name>
    <dbReference type="NCBI Taxonomy" id="1316150"/>
    <lineage>
        <taxon>Eukaryota</taxon>
        <taxon>Fungi</taxon>
        <taxon>Fungi incertae sedis</taxon>
        <taxon>Mucoromycota</taxon>
        <taxon>Glomeromycotina</taxon>
        <taxon>Glomeromycetes</taxon>
        <taxon>Diversisporales</taxon>
        <taxon>Gigasporaceae</taxon>
        <taxon>Dentiscutata</taxon>
    </lineage>
</organism>
<comment type="caution">
    <text evidence="1">The sequence shown here is derived from an EMBL/GenBank/DDBJ whole genome shotgun (WGS) entry which is preliminary data.</text>
</comment>
<reference evidence="1" key="1">
    <citation type="submission" date="2021-06" db="EMBL/GenBank/DDBJ databases">
        <authorList>
            <person name="Kallberg Y."/>
            <person name="Tangrot J."/>
            <person name="Rosling A."/>
        </authorList>
    </citation>
    <scope>NUCLEOTIDE SEQUENCE</scope>
    <source>
        <strain evidence="1">IL203A</strain>
    </source>
</reference>
<proteinExistence type="predicted"/>
<dbReference type="Proteomes" id="UP000789702">
    <property type="component" value="Unassembled WGS sequence"/>
</dbReference>
<name>A0ACA9PW34_9GLOM</name>
<keyword evidence="2" id="KW-1185">Reference proteome</keyword>
<protein>
    <submittedName>
        <fullName evidence="1">13195_t:CDS:1</fullName>
    </submittedName>
</protein>
<dbReference type="EMBL" id="CAJVPU010035063">
    <property type="protein sequence ID" value="CAG8726919.1"/>
    <property type="molecule type" value="Genomic_DNA"/>
</dbReference>
<sequence length="142" mass="16300">MPTTISAIIRHNKNLNKFKLTLQEETNLHATTQFLKPFYEAINILSGSTYMTLGISIILIEDIVDNISSYIQNLESSEFLKTAATQMFEKMQKYASKIYDKTAFIAAILDPRVKLELLPSDMNTEANYTIFNNIFRTEYAEL</sequence>
<feature type="non-terminal residue" evidence="1">
    <location>
        <position position="142"/>
    </location>
</feature>
<accession>A0ACA9PW34</accession>